<dbReference type="GO" id="GO:0016853">
    <property type="term" value="F:isomerase activity"/>
    <property type="evidence" value="ECO:0007669"/>
    <property type="project" value="InterPro"/>
</dbReference>
<evidence type="ECO:0000313" key="3">
    <source>
        <dbReference type="Proteomes" id="UP000596827"/>
    </source>
</evidence>
<dbReference type="RefSeq" id="WP_187082029.1">
    <property type="nucleotide sequence ID" value="NZ_JACORU010000004.1"/>
</dbReference>
<evidence type="ECO:0000256" key="1">
    <source>
        <dbReference type="ARBA" id="ARBA00005254"/>
    </source>
</evidence>
<dbReference type="Gene3D" id="1.10.12.10">
    <property type="entry name" value="Lyase 2-enoyl-coa Hydratase, Chain A, domain 2"/>
    <property type="match status" value="1"/>
</dbReference>
<reference evidence="2" key="1">
    <citation type="submission" date="2020-08" db="EMBL/GenBank/DDBJ databases">
        <title>Ramlibacter sp. GTP1 16S ribosomal RNA gene genome sequencing and assembly.</title>
        <authorList>
            <person name="Kang M."/>
        </authorList>
    </citation>
    <scope>NUCLEOTIDE SEQUENCE</scope>
    <source>
        <strain evidence="2">GTP1</strain>
    </source>
</reference>
<proteinExistence type="inferred from homology"/>
<dbReference type="InterPro" id="IPR029045">
    <property type="entry name" value="ClpP/crotonase-like_dom_sf"/>
</dbReference>
<dbReference type="SUPFAM" id="SSF52096">
    <property type="entry name" value="ClpP/crotonase"/>
    <property type="match status" value="1"/>
</dbReference>
<comment type="similarity">
    <text evidence="1">Belongs to the enoyl-CoA hydratase/isomerase family.</text>
</comment>
<evidence type="ECO:0000313" key="2">
    <source>
        <dbReference type="EMBL" id="MBC5765572.1"/>
    </source>
</evidence>
<comment type="caution">
    <text evidence="2">The sequence shown here is derived from an EMBL/GenBank/DDBJ whole genome shotgun (WGS) entry which is preliminary data.</text>
</comment>
<dbReference type="Gene3D" id="3.90.226.10">
    <property type="entry name" value="2-enoyl-CoA Hydratase, Chain A, domain 1"/>
    <property type="match status" value="1"/>
</dbReference>
<dbReference type="InterPro" id="IPR045002">
    <property type="entry name" value="Ech1-like"/>
</dbReference>
<gene>
    <name evidence="2" type="ORF">H8R02_13980</name>
</gene>
<dbReference type="EMBL" id="JACORU010000004">
    <property type="protein sequence ID" value="MBC5765572.1"/>
    <property type="molecule type" value="Genomic_DNA"/>
</dbReference>
<dbReference type="PANTHER" id="PTHR43149:SF3">
    <property type="entry name" value="DELTA(3,5)-DELTA(2,4)-DIENOYL-COA ISOMERASE, PEROXISOMAL-LIKE"/>
    <property type="match status" value="1"/>
</dbReference>
<dbReference type="AlphaFoldDB" id="A0A923MAL7"/>
<protein>
    <submittedName>
        <fullName evidence="2">Enoyl-CoA hydratase/isomerase family protein</fullName>
    </submittedName>
</protein>
<sequence length="276" mass="30249">MQCFSLSTQDHVAHLVFNRPEAMNTMNPTFWRELDEVLTQLQRDGTARALVLSSTGKHFSAGMALESFGDSVTLDDRTAEGRAAVFEQLTDMQATFTKLETLRIPVIAAIHGGCVGGAVDLVTACCIRYATADAFFVIQEINIGMVADVGTLQRLPKLLPLPIVKELAYTGRRLPAQKALGWGLVNEVFDTQGAMVDAALQCAREIAAKPPVAIWGTKQAIHYARDHSVDDALKQMGWLQGAIWSNAHVREAITAMKTKREAEFPPLAPLKSFREL</sequence>
<dbReference type="PANTHER" id="PTHR43149">
    <property type="entry name" value="ENOYL-COA HYDRATASE"/>
    <property type="match status" value="1"/>
</dbReference>
<dbReference type="Pfam" id="PF00378">
    <property type="entry name" value="ECH_1"/>
    <property type="match status" value="1"/>
</dbReference>
<dbReference type="InterPro" id="IPR014748">
    <property type="entry name" value="Enoyl-CoA_hydra_C"/>
</dbReference>
<dbReference type="CDD" id="cd06558">
    <property type="entry name" value="crotonase-like"/>
    <property type="match status" value="1"/>
</dbReference>
<name>A0A923MAL7_9BURK</name>
<organism evidence="2 3">
    <name type="scientific">Ramlibacter albus</name>
    <dbReference type="NCBI Taxonomy" id="2079448"/>
    <lineage>
        <taxon>Bacteria</taxon>
        <taxon>Pseudomonadati</taxon>
        <taxon>Pseudomonadota</taxon>
        <taxon>Betaproteobacteria</taxon>
        <taxon>Burkholderiales</taxon>
        <taxon>Comamonadaceae</taxon>
        <taxon>Ramlibacter</taxon>
    </lineage>
</organism>
<keyword evidence="3" id="KW-1185">Reference proteome</keyword>
<dbReference type="InterPro" id="IPR001753">
    <property type="entry name" value="Enoyl-CoA_hydra/iso"/>
</dbReference>
<dbReference type="Proteomes" id="UP000596827">
    <property type="component" value="Unassembled WGS sequence"/>
</dbReference>
<accession>A0A923MAL7</accession>